<evidence type="ECO:0000256" key="1">
    <source>
        <dbReference type="SAM" id="SignalP"/>
    </source>
</evidence>
<dbReference type="AlphaFoldDB" id="A0A2V3WI04"/>
<comment type="caution">
    <text evidence="2">The sequence shown here is derived from an EMBL/GenBank/DDBJ whole genome shotgun (WGS) entry which is preliminary data.</text>
</comment>
<gene>
    <name evidence="2" type="ORF">DES38_101260</name>
</gene>
<dbReference type="OrthoDB" id="2989717at2"/>
<organism evidence="2 3">
    <name type="scientific">Streptohalobacillus salinus</name>
    <dbReference type="NCBI Taxonomy" id="621096"/>
    <lineage>
        <taxon>Bacteria</taxon>
        <taxon>Bacillati</taxon>
        <taxon>Bacillota</taxon>
        <taxon>Bacilli</taxon>
        <taxon>Bacillales</taxon>
        <taxon>Bacillaceae</taxon>
        <taxon>Streptohalobacillus</taxon>
    </lineage>
</organism>
<feature type="signal peptide" evidence="1">
    <location>
        <begin position="1"/>
        <end position="23"/>
    </location>
</feature>
<accession>A0A2V3WI04</accession>
<keyword evidence="1" id="KW-0732">Signal</keyword>
<sequence length="139" mass="15653">MKKTICLCFMLLGILLITGCNDSKESVSFTGESDDWTVELTVESAESVGSYLHEIEMNVKPIGDDYSFEATDTFSYHLEMSELGISKQAEDFEVTVDVRAYHITDSFTTEQPFNASQSIQLTLTWQDRTDTIDLTPITE</sequence>
<reference evidence="2 3" key="1">
    <citation type="submission" date="2018-05" db="EMBL/GenBank/DDBJ databases">
        <title>Genomic Encyclopedia of Type Strains, Phase IV (KMG-IV): sequencing the most valuable type-strain genomes for metagenomic binning, comparative biology and taxonomic classification.</title>
        <authorList>
            <person name="Goeker M."/>
        </authorList>
    </citation>
    <scope>NUCLEOTIDE SEQUENCE [LARGE SCALE GENOMIC DNA]</scope>
    <source>
        <strain evidence="2 3">DSM 22440</strain>
    </source>
</reference>
<protein>
    <submittedName>
        <fullName evidence="2">Uncharacterized protein</fullName>
    </submittedName>
</protein>
<proteinExistence type="predicted"/>
<dbReference type="PROSITE" id="PS51257">
    <property type="entry name" value="PROKAR_LIPOPROTEIN"/>
    <property type="match status" value="1"/>
</dbReference>
<dbReference type="Proteomes" id="UP000247922">
    <property type="component" value="Unassembled WGS sequence"/>
</dbReference>
<evidence type="ECO:0000313" key="3">
    <source>
        <dbReference type="Proteomes" id="UP000247922"/>
    </source>
</evidence>
<dbReference type="RefSeq" id="WP_110250267.1">
    <property type="nucleotide sequence ID" value="NZ_QJJR01000001.1"/>
</dbReference>
<evidence type="ECO:0000313" key="2">
    <source>
        <dbReference type="EMBL" id="PXW93174.1"/>
    </source>
</evidence>
<keyword evidence="3" id="KW-1185">Reference proteome</keyword>
<feature type="chain" id="PRO_5039319118" evidence="1">
    <location>
        <begin position="24"/>
        <end position="139"/>
    </location>
</feature>
<dbReference type="EMBL" id="QJJR01000001">
    <property type="protein sequence ID" value="PXW93174.1"/>
    <property type="molecule type" value="Genomic_DNA"/>
</dbReference>
<name>A0A2V3WI04_9BACI</name>